<evidence type="ECO:0000313" key="1">
    <source>
        <dbReference type="EMBL" id="AOZ61258.1"/>
    </source>
</evidence>
<name>A0A1I9S3W4_9CAUD</name>
<keyword evidence="2" id="KW-1185">Reference proteome</keyword>
<reference evidence="2" key="1">
    <citation type="submission" date="2016-08" db="EMBL/GenBank/DDBJ databases">
        <authorList>
            <person name="Seilhamer J.J."/>
        </authorList>
    </citation>
    <scope>NUCLEOTIDE SEQUENCE [LARGE SCALE GENOMIC DNA]</scope>
</reference>
<dbReference type="InterPro" id="IPR055726">
    <property type="entry name" value="DUF7302"/>
</dbReference>
<accession>A0A1I9S3W4</accession>
<dbReference type="Proteomes" id="UP000226155">
    <property type="component" value="Segment"/>
</dbReference>
<protein>
    <submittedName>
        <fullName evidence="1">Uncharacterized protein</fullName>
    </submittedName>
</protein>
<proteinExistence type="predicted"/>
<gene>
    <name evidence="1" type="ORF">SEA_DARTHPHADER_18</name>
</gene>
<organism evidence="1 2">
    <name type="scientific">Mycobacterium phage DarthPhader</name>
    <dbReference type="NCBI Taxonomy" id="1912975"/>
    <lineage>
        <taxon>Viruses</taxon>
        <taxon>Duplodnaviria</taxon>
        <taxon>Heunggongvirae</taxon>
        <taxon>Uroviricota</taxon>
        <taxon>Caudoviricetes</taxon>
        <taxon>Refugevirus</taxon>
        <taxon>Refugevirus darthphader</taxon>
    </lineage>
</organism>
<dbReference type="EMBL" id="KX657793">
    <property type="protein sequence ID" value="AOZ61258.1"/>
    <property type="molecule type" value="Genomic_DNA"/>
</dbReference>
<evidence type="ECO:0000313" key="2">
    <source>
        <dbReference type="Proteomes" id="UP000226155"/>
    </source>
</evidence>
<dbReference type="Pfam" id="PF23976">
    <property type="entry name" value="DUF7302"/>
    <property type="match status" value="1"/>
</dbReference>
<sequence>MQIRCTLNGGVAEVDDELAERLIKTSGWEAADALPAPKPKRIRRTQAQIAADKAAAAYQAEARQTGE</sequence>